<evidence type="ECO:0000313" key="1">
    <source>
        <dbReference type="EMBL" id="WNZ26823.1"/>
    </source>
</evidence>
<name>A0AA97ASC7_9CYAN</name>
<reference evidence="1" key="1">
    <citation type="submission" date="2020-05" db="EMBL/GenBank/DDBJ databases">
        <authorList>
            <person name="Zhu T."/>
            <person name="Keshari N."/>
            <person name="Lu X."/>
        </authorList>
    </citation>
    <scope>NUCLEOTIDE SEQUENCE</scope>
    <source>
        <strain evidence="1">NK1-12</strain>
    </source>
</reference>
<organism evidence="1">
    <name type="scientific">Leptolyngbya sp. NK1-12</name>
    <dbReference type="NCBI Taxonomy" id="2547451"/>
    <lineage>
        <taxon>Bacteria</taxon>
        <taxon>Bacillati</taxon>
        <taxon>Cyanobacteriota</taxon>
        <taxon>Cyanophyceae</taxon>
        <taxon>Leptolyngbyales</taxon>
        <taxon>Leptolyngbyaceae</taxon>
        <taxon>Leptolyngbya group</taxon>
        <taxon>Leptolyngbya</taxon>
    </lineage>
</organism>
<gene>
    <name evidence="1" type="ORF">HJG54_27145</name>
</gene>
<protein>
    <submittedName>
        <fullName evidence="1">Uncharacterized protein</fullName>
    </submittedName>
</protein>
<dbReference type="AlphaFoldDB" id="A0AA97ASC7"/>
<proteinExistence type="predicted"/>
<dbReference type="EMBL" id="CP053586">
    <property type="protein sequence ID" value="WNZ26823.1"/>
    <property type="molecule type" value="Genomic_DNA"/>
</dbReference>
<accession>A0AA97ASC7</accession>
<sequence>MPPLTHAAPLLPLRERDVQALVELFHQEEIAAIEADILRNLLWRHPEPHWDDFESDLLRDSL</sequence>